<dbReference type="GeneID" id="92744324"/>
<dbReference type="AlphaFoldDB" id="A0AAX3FNR9"/>
<dbReference type="Proteomes" id="UP000268529">
    <property type="component" value="Chromosome"/>
</dbReference>
<dbReference type="GO" id="GO:0003676">
    <property type="term" value="F:nucleic acid binding"/>
    <property type="evidence" value="ECO:0007669"/>
    <property type="project" value="InterPro"/>
</dbReference>
<sequence length="445" mass="52113">MDETNWVEEIDDEQSLPILNNRQIFTDLSDREIKSLKDKKDKGRLLLQPEFQRYYVWDAKQASKLIESALLDVPLPVIYLSEDKDGKECVIDGQQRLTSFFSFISGSFPNGNEFTLKGLNVLTELNGKTFADLSEEQQDKVESYSIRVIKFKKESDENLKFEIFERLNTGSVQLNDQELRNCIYRGKFNQALKEMADYPDFRDITGFKQPHNRMADIELVLRFCAFYKQTYLKYTPSMKNFLNLTARNNTHLVDEEIQELKDKFKQACSLSKSVFSDKAFKRFTGGISTEKYSGDWDSQALNRSLYDIVMWVFADLDKNKVMRHSDEIREALIDLMASDREFIESITISTSSKKAIRRRFKVWHDTVSKIVESDSQEKEPRCFSLALKEEMMEKDPTCNICNNRIHHIDDAAIDHIQQYWQGGRTIPENARLTHRYCNNARMRKE</sequence>
<proteinExistence type="predicted"/>
<dbReference type="Pfam" id="PF03235">
    <property type="entry name" value="GmrSD_N"/>
    <property type="match status" value="1"/>
</dbReference>
<dbReference type="CDD" id="cd00085">
    <property type="entry name" value="HNHc"/>
    <property type="match status" value="1"/>
</dbReference>
<name>A0AAX3FNR9_ACTEU</name>
<evidence type="ECO:0000259" key="1">
    <source>
        <dbReference type="Pfam" id="PF01844"/>
    </source>
</evidence>
<reference evidence="3 4" key="1">
    <citation type="submission" date="2018-12" db="EMBL/GenBank/DDBJ databases">
        <authorList>
            <consortium name="Pathogen Informatics"/>
        </authorList>
    </citation>
    <scope>NUCLEOTIDE SEQUENCE [LARGE SCALE GENOMIC DNA]</scope>
    <source>
        <strain evidence="3 4">NCTC8529</strain>
    </source>
</reference>
<feature type="domain" description="GmrSD restriction endonucleases N-terminal" evidence="2">
    <location>
        <begin position="36"/>
        <end position="184"/>
    </location>
</feature>
<evidence type="ECO:0000259" key="2">
    <source>
        <dbReference type="Pfam" id="PF03235"/>
    </source>
</evidence>
<evidence type="ECO:0000313" key="4">
    <source>
        <dbReference type="Proteomes" id="UP000268529"/>
    </source>
</evidence>
<dbReference type="InterPro" id="IPR002711">
    <property type="entry name" value="HNH"/>
</dbReference>
<dbReference type="PANTHER" id="PTHR39639:SF1">
    <property type="entry name" value="DUF262 DOMAIN-CONTAINING PROTEIN"/>
    <property type="match status" value="1"/>
</dbReference>
<dbReference type="PANTHER" id="PTHR39639">
    <property type="entry name" value="CHROMOSOME 16, WHOLE GENOME SHOTGUN SEQUENCE"/>
    <property type="match status" value="1"/>
</dbReference>
<gene>
    <name evidence="3" type="ORF">NCTC8529_01716</name>
</gene>
<dbReference type="GO" id="GO:0008270">
    <property type="term" value="F:zinc ion binding"/>
    <property type="evidence" value="ECO:0007669"/>
    <property type="project" value="InterPro"/>
</dbReference>
<dbReference type="InterPro" id="IPR004919">
    <property type="entry name" value="GmrSD_N"/>
</dbReference>
<dbReference type="InterPro" id="IPR003615">
    <property type="entry name" value="HNH_nuc"/>
</dbReference>
<dbReference type="GO" id="GO:0004519">
    <property type="term" value="F:endonuclease activity"/>
    <property type="evidence" value="ECO:0007669"/>
    <property type="project" value="InterPro"/>
</dbReference>
<dbReference type="EMBL" id="LR134310">
    <property type="protein sequence ID" value="VEE92178.1"/>
    <property type="molecule type" value="Genomic_DNA"/>
</dbReference>
<organism evidence="3 4">
    <name type="scientific">Actinobacillus equuli</name>
    <dbReference type="NCBI Taxonomy" id="718"/>
    <lineage>
        <taxon>Bacteria</taxon>
        <taxon>Pseudomonadati</taxon>
        <taxon>Pseudomonadota</taxon>
        <taxon>Gammaproteobacteria</taxon>
        <taxon>Pasteurellales</taxon>
        <taxon>Pasteurellaceae</taxon>
        <taxon>Actinobacillus</taxon>
    </lineage>
</organism>
<accession>A0AAX3FNR9</accession>
<dbReference type="Gene3D" id="1.10.30.50">
    <property type="match status" value="1"/>
</dbReference>
<dbReference type="RefSeq" id="WP_039196137.1">
    <property type="nucleotide sequence ID" value="NZ_LR134310.1"/>
</dbReference>
<feature type="domain" description="HNH" evidence="1">
    <location>
        <begin position="398"/>
        <end position="441"/>
    </location>
</feature>
<protein>
    <submittedName>
        <fullName evidence="3">Uncharacterized conserved protein</fullName>
    </submittedName>
</protein>
<dbReference type="Pfam" id="PF01844">
    <property type="entry name" value="HNH"/>
    <property type="match status" value="1"/>
</dbReference>
<evidence type="ECO:0000313" key="3">
    <source>
        <dbReference type="EMBL" id="VEE92178.1"/>
    </source>
</evidence>